<dbReference type="EMBL" id="JANURU010000005">
    <property type="protein sequence ID" value="MDL0146735.1"/>
    <property type="molecule type" value="Genomic_DNA"/>
</dbReference>
<evidence type="ECO:0000313" key="13">
    <source>
        <dbReference type="EMBL" id="MDL0146735.1"/>
    </source>
</evidence>
<dbReference type="CDD" id="cd03785">
    <property type="entry name" value="GT28_MurG"/>
    <property type="match status" value="1"/>
</dbReference>
<evidence type="ECO:0000256" key="7">
    <source>
        <dbReference type="ARBA" id="ARBA00023136"/>
    </source>
</evidence>
<dbReference type="PANTHER" id="PTHR21015">
    <property type="entry name" value="UDP-N-ACETYLGLUCOSAMINE--N-ACETYLMURAMYL-(PENTAPEPTIDE) PYROPHOSPHORYL-UNDECAPRENOL N-ACETYLGLUCOSAMINE TRANSFERASE 1"/>
    <property type="match status" value="1"/>
</dbReference>
<comment type="pathway">
    <text evidence="10">Cell wall biogenesis; peptidoglycan biosynthesis.</text>
</comment>
<comment type="caution">
    <text evidence="13">The sequence shown here is derived from an EMBL/GenBank/DDBJ whole genome shotgun (WGS) entry which is preliminary data.</text>
</comment>
<evidence type="ECO:0000256" key="6">
    <source>
        <dbReference type="ARBA" id="ARBA00022984"/>
    </source>
</evidence>
<evidence type="ECO:0000256" key="8">
    <source>
        <dbReference type="ARBA" id="ARBA00023306"/>
    </source>
</evidence>
<feature type="domain" description="Glycosyltransferase family 28 N-terminal" evidence="11">
    <location>
        <begin position="3"/>
        <end position="139"/>
    </location>
</feature>
<dbReference type="InterPro" id="IPR007235">
    <property type="entry name" value="Glyco_trans_28_C"/>
</dbReference>
<comment type="similarity">
    <text evidence="10">Belongs to the glycosyltransferase 28 family. MurG subfamily.</text>
</comment>
<reference evidence="13" key="2">
    <citation type="journal article" date="2023" name="Microorganisms">
        <title>Isolation and Genomic Characteristics of Cat-Borne Campylobacter felis sp. nov. and Sheep-Borne Campylobacter ovis sp. nov.</title>
        <authorList>
            <person name="Wang H."/>
            <person name="Li Y."/>
            <person name="Gu Y."/>
            <person name="Zhou G."/>
            <person name="Chen X."/>
            <person name="Zhang X."/>
            <person name="Shao Z."/>
            <person name="Zhang J."/>
            <person name="Zhang M."/>
        </authorList>
    </citation>
    <scope>NUCLEOTIDE SEQUENCE</scope>
    <source>
        <strain evidence="13">XJK33-1</strain>
    </source>
</reference>
<dbReference type="RefSeq" id="WP_270977113.1">
    <property type="nucleotide sequence ID" value="NZ_JANURS010000004.1"/>
</dbReference>
<name>A0ABT7I370_9BACT</name>
<keyword evidence="8 10" id="KW-0131">Cell cycle</keyword>
<dbReference type="PANTHER" id="PTHR21015:SF22">
    <property type="entry name" value="GLYCOSYLTRANSFERASE"/>
    <property type="match status" value="1"/>
</dbReference>
<dbReference type="Pfam" id="PF03033">
    <property type="entry name" value="Glyco_transf_28"/>
    <property type="match status" value="1"/>
</dbReference>
<keyword evidence="4 10" id="KW-0808">Transferase</keyword>
<sequence>MMIVLTGGGTGGHLNIVKCLLESAVKKNLDCIYIGSENGQDKAWFANEERFKTKYFLSSTGVVNQSKLKKLKALKQILKLSFKCQKIFKEHSIKAVISVGGYSAAPASFGAIFARIPLFIHEQNSKSGSLNSFLKPFSKGFFSAFEEEIIPYPVGEDFFTLARERKELKTIIFLGGSQGAKFINNLAIKLAPMLKEKGVKIIHQCGREDYELCKKAYKELNVNVDLFAFHNDLASKMEEADLAISRAGASTLFELCANTLPTIFIPYPYAAKNHQFFNAKFLQDRALCQIFTQEQCQNEMTFLNSIFTMNLKYISQKLQGVTQKNGADLMLERVLNSL</sequence>
<evidence type="ECO:0000259" key="12">
    <source>
        <dbReference type="Pfam" id="PF04101"/>
    </source>
</evidence>
<comment type="subcellular location">
    <subcellularLocation>
        <location evidence="10">Cell membrane</location>
        <topology evidence="10">Peripheral membrane protein</topology>
        <orientation evidence="10">Cytoplasmic side</orientation>
    </subcellularLocation>
</comment>
<feature type="binding site" evidence="10">
    <location>
        <position position="177"/>
    </location>
    <ligand>
        <name>UDP-N-acetyl-alpha-D-glucosamine</name>
        <dbReference type="ChEBI" id="CHEBI:57705"/>
    </ligand>
</feature>
<keyword evidence="1 10" id="KW-1003">Cell membrane</keyword>
<evidence type="ECO:0000259" key="11">
    <source>
        <dbReference type="Pfam" id="PF03033"/>
    </source>
</evidence>
<dbReference type="SUPFAM" id="SSF53756">
    <property type="entry name" value="UDP-Glycosyltransferase/glycogen phosphorylase"/>
    <property type="match status" value="1"/>
</dbReference>
<comment type="function">
    <text evidence="10">Cell wall formation. Catalyzes the transfer of a GlcNAc subunit on undecaprenyl-pyrophosphoryl-MurNAc-pentapeptide (lipid intermediate I) to form undecaprenyl-pyrophosphoryl-MurNAc-(pentapeptide)GlcNAc (lipid intermediate II).</text>
</comment>
<comment type="catalytic activity">
    <reaction evidence="10">
        <text>di-trans,octa-cis-undecaprenyl diphospho-N-acetyl-alpha-D-muramoyl-L-alanyl-D-glutamyl-meso-2,6-diaminopimeloyl-D-alanyl-D-alanine + UDP-N-acetyl-alpha-D-glucosamine = di-trans,octa-cis-undecaprenyl diphospho-[N-acetyl-alpha-D-glucosaminyl-(1-&gt;4)]-N-acetyl-alpha-D-muramoyl-L-alanyl-D-glutamyl-meso-2,6-diaminopimeloyl-D-alanyl-D-alanine + UDP + H(+)</text>
        <dbReference type="Rhea" id="RHEA:31227"/>
        <dbReference type="ChEBI" id="CHEBI:15378"/>
        <dbReference type="ChEBI" id="CHEBI:57705"/>
        <dbReference type="ChEBI" id="CHEBI:58223"/>
        <dbReference type="ChEBI" id="CHEBI:61387"/>
        <dbReference type="ChEBI" id="CHEBI:61388"/>
        <dbReference type="EC" id="2.4.1.227"/>
    </reaction>
</comment>
<protein>
    <recommendedName>
        <fullName evidence="10">UDP-N-acetylglucosamine--N-acetylmuramyl-(pentapeptide) pyrophosphoryl-undecaprenol N-acetylglucosamine transferase</fullName>
        <ecNumber evidence="10">2.4.1.227</ecNumber>
    </recommendedName>
    <alternativeName>
        <fullName evidence="10">Undecaprenyl-PP-MurNAc-pentapeptide-UDPGlcNAc GlcNAc transferase</fullName>
    </alternativeName>
</protein>
<proteinExistence type="inferred from homology"/>
<keyword evidence="5 10" id="KW-0133">Cell shape</keyword>
<keyword evidence="2 10" id="KW-0132">Cell division</keyword>
<dbReference type="InterPro" id="IPR006009">
    <property type="entry name" value="GlcNAc_MurG"/>
</dbReference>
<accession>A0ABT7I370</accession>
<organism evidence="13 14">
    <name type="scientific">Campylobacter felis</name>
    <dbReference type="NCBI Taxonomy" id="2974565"/>
    <lineage>
        <taxon>Bacteria</taxon>
        <taxon>Pseudomonadati</taxon>
        <taxon>Campylobacterota</taxon>
        <taxon>Epsilonproteobacteria</taxon>
        <taxon>Campylobacterales</taxon>
        <taxon>Campylobacteraceae</taxon>
        <taxon>Campylobacter</taxon>
    </lineage>
</organism>
<dbReference type="Gene3D" id="3.40.50.2000">
    <property type="entry name" value="Glycogen Phosphorylase B"/>
    <property type="match status" value="2"/>
</dbReference>
<keyword evidence="9 10" id="KW-0961">Cell wall biogenesis/degradation</keyword>
<evidence type="ECO:0000256" key="3">
    <source>
        <dbReference type="ARBA" id="ARBA00022676"/>
    </source>
</evidence>
<feature type="binding site" evidence="10">
    <location>
        <begin position="10"/>
        <end position="12"/>
    </location>
    <ligand>
        <name>UDP-N-acetyl-alpha-D-glucosamine</name>
        <dbReference type="ChEBI" id="CHEBI:57705"/>
    </ligand>
</feature>
<dbReference type="Proteomes" id="UP001176223">
    <property type="component" value="Unassembled WGS sequence"/>
</dbReference>
<comment type="caution">
    <text evidence="10">Lacks conserved residue(s) required for the propagation of feature annotation.</text>
</comment>
<feature type="domain" description="Glycosyl transferase family 28 C-terminal" evidence="12">
    <location>
        <begin position="170"/>
        <end position="309"/>
    </location>
</feature>
<dbReference type="NCBIfam" id="TIGR01133">
    <property type="entry name" value="murG"/>
    <property type="match status" value="1"/>
</dbReference>
<gene>
    <name evidence="10 13" type="primary">murG</name>
    <name evidence="13" type="ORF">NYG95_03640</name>
</gene>
<keyword evidence="3 10" id="KW-0328">Glycosyltransferase</keyword>
<dbReference type="HAMAP" id="MF_00033">
    <property type="entry name" value="MurG"/>
    <property type="match status" value="1"/>
</dbReference>
<dbReference type="GO" id="GO:0016757">
    <property type="term" value="F:glycosyltransferase activity"/>
    <property type="evidence" value="ECO:0007669"/>
    <property type="project" value="UniProtKB-KW"/>
</dbReference>
<dbReference type="EC" id="2.4.1.227" evidence="10"/>
<evidence type="ECO:0000256" key="10">
    <source>
        <dbReference type="HAMAP-Rule" id="MF_00033"/>
    </source>
</evidence>
<keyword evidence="14" id="KW-1185">Reference proteome</keyword>
<evidence type="ECO:0000313" key="14">
    <source>
        <dbReference type="Proteomes" id="UP001176223"/>
    </source>
</evidence>
<evidence type="ECO:0000256" key="1">
    <source>
        <dbReference type="ARBA" id="ARBA00022475"/>
    </source>
</evidence>
<keyword evidence="7 10" id="KW-0472">Membrane</keyword>
<evidence type="ECO:0000256" key="9">
    <source>
        <dbReference type="ARBA" id="ARBA00023316"/>
    </source>
</evidence>
<evidence type="ECO:0000256" key="4">
    <source>
        <dbReference type="ARBA" id="ARBA00022679"/>
    </source>
</evidence>
<dbReference type="Pfam" id="PF04101">
    <property type="entry name" value="Glyco_tran_28_C"/>
    <property type="match status" value="1"/>
</dbReference>
<reference evidence="13" key="1">
    <citation type="submission" date="2022-08" db="EMBL/GenBank/DDBJ databases">
        <authorList>
            <person name="Wang H."/>
        </authorList>
    </citation>
    <scope>NUCLEOTIDE SEQUENCE</scope>
    <source>
        <strain evidence="13">XJK33-1</strain>
    </source>
</reference>
<dbReference type="InterPro" id="IPR004276">
    <property type="entry name" value="GlycoTrans_28_N"/>
</dbReference>
<feature type="binding site" evidence="10">
    <location>
        <position position="124"/>
    </location>
    <ligand>
        <name>UDP-N-acetyl-alpha-D-glucosamine</name>
        <dbReference type="ChEBI" id="CHEBI:57705"/>
    </ligand>
</feature>
<feature type="binding site" evidence="10">
    <location>
        <position position="275"/>
    </location>
    <ligand>
        <name>UDP-N-acetyl-alpha-D-glucosamine</name>
        <dbReference type="ChEBI" id="CHEBI:57705"/>
    </ligand>
</feature>
<evidence type="ECO:0000256" key="2">
    <source>
        <dbReference type="ARBA" id="ARBA00022618"/>
    </source>
</evidence>
<keyword evidence="6 10" id="KW-0573">Peptidoglycan synthesis</keyword>
<evidence type="ECO:0000256" key="5">
    <source>
        <dbReference type="ARBA" id="ARBA00022960"/>
    </source>
</evidence>